<proteinExistence type="predicted"/>
<keyword evidence="2" id="KW-1185">Reference proteome</keyword>
<dbReference type="Proteomes" id="UP000251558">
    <property type="component" value="Unassembled WGS sequence"/>
</dbReference>
<dbReference type="AlphaFoldDB" id="A0A330HMX6"/>
<reference evidence="2" key="1">
    <citation type="submission" date="2018-06" db="EMBL/GenBank/DDBJ databases">
        <authorList>
            <person name="Helene L.C."/>
            <person name="Dall'Agnol R."/>
            <person name="Delamuta J.R."/>
            <person name="Hungria M."/>
        </authorList>
    </citation>
    <scope>NUCLEOTIDE SEQUENCE [LARGE SCALE GENOMIC DNA]</scope>
    <source>
        <strain evidence="2">AC99b</strain>
    </source>
</reference>
<sequence length="61" mass="6199">MPQVQAAAAMAAKLVPTRAAGTMATAQQAAQAAVAAPASFKVFFIDAALQVSTLARAYSFK</sequence>
<comment type="caution">
    <text evidence="1">The sequence shown here is derived from an EMBL/GenBank/DDBJ whole genome shotgun (WGS) entry which is preliminary data.</text>
</comment>
<protein>
    <submittedName>
        <fullName evidence="1">Uncharacterized protein</fullName>
    </submittedName>
</protein>
<evidence type="ECO:0000313" key="2">
    <source>
        <dbReference type="Proteomes" id="UP000251558"/>
    </source>
</evidence>
<reference evidence="1 2" key="2">
    <citation type="submission" date="2018-07" db="EMBL/GenBank/DDBJ databases">
        <title>Diversity of Mesorhizobium strains in Brazil.</title>
        <authorList>
            <person name="Helene L.C.F."/>
            <person name="Dall'Agnol R."/>
            <person name="Delamuta J.R.M."/>
            <person name="Hungria M."/>
        </authorList>
    </citation>
    <scope>NUCLEOTIDE SEQUENCE [LARGE SCALE GENOMIC DNA]</scope>
    <source>
        <strain evidence="1 2">AC99b</strain>
    </source>
</reference>
<accession>A0A330HMX6</accession>
<organism evidence="1 2">
    <name type="scientific">Mesorhizobium hawassense</name>
    <dbReference type="NCBI Taxonomy" id="1209954"/>
    <lineage>
        <taxon>Bacteria</taxon>
        <taxon>Pseudomonadati</taxon>
        <taxon>Pseudomonadota</taxon>
        <taxon>Alphaproteobacteria</taxon>
        <taxon>Hyphomicrobiales</taxon>
        <taxon>Phyllobacteriaceae</taxon>
        <taxon>Mesorhizobium</taxon>
    </lineage>
</organism>
<evidence type="ECO:0000313" key="1">
    <source>
        <dbReference type="EMBL" id="RAZ90071.1"/>
    </source>
</evidence>
<name>A0A330HMX6_9HYPH</name>
<gene>
    <name evidence="1" type="ORF">DPM33_14635</name>
</gene>
<dbReference type="EMBL" id="QMBP01000006">
    <property type="protein sequence ID" value="RAZ90071.1"/>
    <property type="molecule type" value="Genomic_DNA"/>
</dbReference>